<evidence type="ECO:0000313" key="2">
    <source>
        <dbReference type="Proteomes" id="UP000176863"/>
    </source>
</evidence>
<reference evidence="1 2" key="1">
    <citation type="journal article" date="2016" name="Nat. Commun.">
        <title>Thousands of microbial genomes shed light on interconnected biogeochemical processes in an aquifer system.</title>
        <authorList>
            <person name="Anantharaman K."/>
            <person name="Brown C.T."/>
            <person name="Hug L.A."/>
            <person name="Sharon I."/>
            <person name="Castelle C.J."/>
            <person name="Probst A.J."/>
            <person name="Thomas B.C."/>
            <person name="Singh A."/>
            <person name="Wilkins M.J."/>
            <person name="Karaoz U."/>
            <person name="Brodie E.L."/>
            <person name="Williams K.H."/>
            <person name="Hubbard S.S."/>
            <person name="Banfield J.F."/>
        </authorList>
    </citation>
    <scope>NUCLEOTIDE SEQUENCE [LARGE SCALE GENOMIC DNA]</scope>
</reference>
<sequence>MKEGLERGPERPSMNEQETLRFLEESGVKPFPDDWQPNQPVLYVLEEVMRRKRKKDGTPFPADQVASIARLEPADIVFTKQRAIREGRRGGAINNEGGPVDYYAIDPVTKKITLVDTANSKRDYFITKEHLFAAADELFPRSDRRVEP</sequence>
<dbReference type="AlphaFoldDB" id="A0A1F6CTL8"/>
<protein>
    <submittedName>
        <fullName evidence="1">Uncharacterized protein</fullName>
    </submittedName>
</protein>
<comment type="caution">
    <text evidence="1">The sequence shown here is derived from an EMBL/GenBank/DDBJ whole genome shotgun (WGS) entry which is preliminary data.</text>
</comment>
<dbReference type="STRING" id="1798480.A2851_00725"/>
<proteinExistence type="predicted"/>
<dbReference type="EMBL" id="MFKT01000028">
    <property type="protein sequence ID" value="OGG52516.1"/>
    <property type="molecule type" value="Genomic_DNA"/>
</dbReference>
<dbReference type="Proteomes" id="UP000176863">
    <property type="component" value="Unassembled WGS sequence"/>
</dbReference>
<accession>A0A1F6CTL8</accession>
<name>A0A1F6CTL8_9BACT</name>
<evidence type="ECO:0000313" key="1">
    <source>
        <dbReference type="EMBL" id="OGG52516.1"/>
    </source>
</evidence>
<organism evidence="1 2">
    <name type="scientific">Candidatus Kaiserbacteria bacterium RIFCSPHIGHO2_01_FULL_53_29</name>
    <dbReference type="NCBI Taxonomy" id="1798480"/>
    <lineage>
        <taxon>Bacteria</taxon>
        <taxon>Candidatus Kaiseribacteriota</taxon>
    </lineage>
</organism>
<gene>
    <name evidence="1" type="ORF">A2851_00725</name>
</gene>